<feature type="compositionally biased region" description="Polar residues" evidence="13">
    <location>
        <begin position="560"/>
        <end position="570"/>
    </location>
</feature>
<dbReference type="RefSeq" id="XP_034011167.1">
    <property type="nucleotide sequence ID" value="XM_034156987.1"/>
</dbReference>
<dbReference type="Proteomes" id="UP000449547">
    <property type="component" value="Unassembled WGS sequence"/>
</dbReference>
<dbReference type="Pfam" id="PF04574">
    <property type="entry name" value="DUF592"/>
    <property type="match status" value="2"/>
</dbReference>
<keyword evidence="5" id="KW-0808">Transferase</keyword>
<feature type="region of interest" description="Disordered" evidence="13">
    <location>
        <begin position="1"/>
        <end position="81"/>
    </location>
</feature>
<evidence type="ECO:0000256" key="8">
    <source>
        <dbReference type="ARBA" id="ARBA00023015"/>
    </source>
</evidence>
<sequence length="598" mass="65617">MDKEIVLVDSDPEDDEVSVKRQRVDTPEDPLRFGTPFAETLTVEAPAVAAPVPPAPPAPPSKFSLQSDESDADDDSGSDLGEFYEDSALAKVSRRAPLGVPRRESVSVSGSESDADSSSSVILPELEDGDVPAITPEVIASTRKFLKSQGVHEFLQTYLPTAASGDDIARVILKLGFVPPMAPEPDNSNIMGLISFLNRVMTKVMKVRDRLEEVKTIDDALDAIQKAKKVLVITGAGISTSLGIPDFRSSKGFYSQIQSLGLNDPQEVFDLQNFHMDPSLFYSIAHLILPPENVYSPLHAFIKLLQDKGKLLRNYTQNIDNLESYAGIKQENLVQCHGSFATATCVTCRKQIPGEQIFPQIRAQEIAYCPDCSKTKDKILRKDDDAYLPESFGVFKPDITFFGESLPKRFHDTIAQDLRECDLLISVGTSLKVAPVADIVDKVPPYVPQIVINKDPIDHCNFDVSLMGYCDDVASYICNLMGPEWDIPHPDYDKIRGPDGSNLVFEGQDLEYREYYIINKAKEEAEAAEALKKEQEAEAEAAADGELNSAPKPLLINEVTPATTVSSTAETTKELLTESQLNSSLAPVSEPSVQPNDY</sequence>
<dbReference type="GeneID" id="54782797"/>
<feature type="binding site" evidence="12">
    <location>
        <position position="345"/>
    </location>
    <ligand>
        <name>Zn(2+)</name>
        <dbReference type="ChEBI" id="CHEBI:29105"/>
    </ligand>
</feature>
<keyword evidence="8" id="KW-0805">Transcription regulation</keyword>
<evidence type="ECO:0000256" key="1">
    <source>
        <dbReference type="ARBA" id="ARBA00001947"/>
    </source>
</evidence>
<feature type="compositionally biased region" description="Basic and acidic residues" evidence="13">
    <location>
        <begin position="17"/>
        <end position="31"/>
    </location>
</feature>
<evidence type="ECO:0000313" key="16">
    <source>
        <dbReference type="Proteomes" id="UP000449547"/>
    </source>
</evidence>
<evidence type="ECO:0000256" key="10">
    <source>
        <dbReference type="ARBA" id="ARBA00023163"/>
    </source>
</evidence>
<dbReference type="AlphaFoldDB" id="A0A642UJ16"/>
<accession>A0A642UJ16</accession>
<dbReference type="OrthoDB" id="420264at2759"/>
<evidence type="ECO:0000256" key="13">
    <source>
        <dbReference type="SAM" id="MobiDB-lite"/>
    </source>
</evidence>
<feature type="region of interest" description="Disordered" evidence="13">
    <location>
        <begin position="100"/>
        <end position="120"/>
    </location>
</feature>
<keyword evidence="10" id="KW-0804">Transcription</keyword>
<dbReference type="PANTHER" id="PTHR11085">
    <property type="entry name" value="NAD-DEPENDENT PROTEIN DEACYLASE SIRTUIN-5, MITOCHONDRIAL-RELATED"/>
    <property type="match status" value="1"/>
</dbReference>
<keyword evidence="6 12" id="KW-0479">Metal-binding</keyword>
<dbReference type="InterPro" id="IPR026591">
    <property type="entry name" value="Sirtuin_cat_small_dom_sf"/>
</dbReference>
<feature type="active site" description="Proton acceptor" evidence="12">
    <location>
        <position position="337"/>
    </location>
</feature>
<dbReference type="EMBL" id="SWFT01000120">
    <property type="protein sequence ID" value="KAA8899889.1"/>
    <property type="molecule type" value="Genomic_DNA"/>
</dbReference>
<evidence type="ECO:0000256" key="3">
    <source>
        <dbReference type="ARBA" id="ARBA00006924"/>
    </source>
</evidence>
<feature type="region of interest" description="Disordered" evidence="13">
    <location>
        <begin position="529"/>
        <end position="598"/>
    </location>
</feature>
<evidence type="ECO:0000256" key="9">
    <source>
        <dbReference type="ARBA" id="ARBA00023027"/>
    </source>
</evidence>
<keyword evidence="11" id="KW-0539">Nucleus</keyword>
<evidence type="ECO:0000256" key="5">
    <source>
        <dbReference type="ARBA" id="ARBA00022679"/>
    </source>
</evidence>
<dbReference type="PROSITE" id="PS50305">
    <property type="entry name" value="SIRTUIN"/>
    <property type="match status" value="1"/>
</dbReference>
<comment type="caution">
    <text evidence="15">The sequence shown here is derived from an EMBL/GenBank/DDBJ whole genome shotgun (WGS) entry which is preliminary data.</text>
</comment>
<keyword evidence="9" id="KW-0520">NAD</keyword>
<gene>
    <name evidence="15" type="ORF">DIURU_004146</name>
</gene>
<organism evidence="15 16">
    <name type="scientific">Diutina rugosa</name>
    <name type="common">Yeast</name>
    <name type="synonym">Candida rugosa</name>
    <dbReference type="NCBI Taxonomy" id="5481"/>
    <lineage>
        <taxon>Eukaryota</taxon>
        <taxon>Fungi</taxon>
        <taxon>Dikarya</taxon>
        <taxon>Ascomycota</taxon>
        <taxon>Saccharomycotina</taxon>
        <taxon>Pichiomycetes</taxon>
        <taxon>Debaryomycetaceae</taxon>
        <taxon>Diutina</taxon>
    </lineage>
</organism>
<dbReference type="InterPro" id="IPR007654">
    <property type="entry name" value="NAD-dep_histone_deAcase_SIR2_N"/>
</dbReference>
<evidence type="ECO:0000256" key="2">
    <source>
        <dbReference type="ARBA" id="ARBA00004123"/>
    </source>
</evidence>
<feature type="compositionally biased region" description="Acidic residues" evidence="13">
    <location>
        <begin position="68"/>
        <end position="81"/>
    </location>
</feature>
<dbReference type="Gene3D" id="1.20.120.1710">
    <property type="match status" value="1"/>
</dbReference>
<dbReference type="InterPro" id="IPR026590">
    <property type="entry name" value="Ssirtuin_cat_dom"/>
</dbReference>
<keyword evidence="4" id="KW-0678">Repressor</keyword>
<dbReference type="VEuPathDB" id="FungiDB:DIURU_004146"/>
<feature type="compositionally biased region" description="Polar residues" evidence="13">
    <location>
        <begin position="577"/>
        <end position="598"/>
    </location>
</feature>
<evidence type="ECO:0000256" key="11">
    <source>
        <dbReference type="ARBA" id="ARBA00023242"/>
    </source>
</evidence>
<evidence type="ECO:0000259" key="14">
    <source>
        <dbReference type="PROSITE" id="PS50305"/>
    </source>
</evidence>
<evidence type="ECO:0000256" key="12">
    <source>
        <dbReference type="PROSITE-ProRule" id="PRU00236"/>
    </source>
</evidence>
<dbReference type="Pfam" id="PF02146">
    <property type="entry name" value="SIR2"/>
    <property type="match status" value="1"/>
</dbReference>
<dbReference type="Gene3D" id="3.30.1600.10">
    <property type="entry name" value="SIR2/SIRT2 'Small Domain"/>
    <property type="match status" value="1"/>
</dbReference>
<feature type="binding site" evidence="12">
    <location>
        <position position="372"/>
    </location>
    <ligand>
        <name>Zn(2+)</name>
        <dbReference type="ChEBI" id="CHEBI:29105"/>
    </ligand>
</feature>
<evidence type="ECO:0000256" key="4">
    <source>
        <dbReference type="ARBA" id="ARBA00022491"/>
    </source>
</evidence>
<comment type="subcellular location">
    <subcellularLocation>
        <location evidence="2">Nucleus</location>
    </subcellularLocation>
</comment>
<feature type="binding site" evidence="12">
    <location>
        <position position="348"/>
    </location>
    <ligand>
        <name>Zn(2+)</name>
        <dbReference type="ChEBI" id="CHEBI:29105"/>
    </ligand>
</feature>
<protein>
    <recommendedName>
        <fullName evidence="14">Deacetylase sirtuin-type domain-containing protein</fullName>
    </recommendedName>
</protein>
<name>A0A642UJ16_DIURU</name>
<dbReference type="Gene3D" id="3.40.50.1220">
    <property type="entry name" value="TPP-binding domain"/>
    <property type="match status" value="1"/>
</dbReference>
<feature type="domain" description="Deacetylase sirtuin-type" evidence="14">
    <location>
        <begin position="210"/>
        <end position="484"/>
    </location>
</feature>
<keyword evidence="7 12" id="KW-0862">Zinc</keyword>
<keyword evidence="16" id="KW-1185">Reference proteome</keyword>
<dbReference type="SUPFAM" id="SSF52467">
    <property type="entry name" value="DHS-like NAD/FAD-binding domain"/>
    <property type="match status" value="1"/>
</dbReference>
<evidence type="ECO:0000313" key="15">
    <source>
        <dbReference type="EMBL" id="KAA8899889.1"/>
    </source>
</evidence>
<evidence type="ECO:0000256" key="6">
    <source>
        <dbReference type="ARBA" id="ARBA00022723"/>
    </source>
</evidence>
<dbReference type="PANTHER" id="PTHR11085:SF9">
    <property type="entry name" value="NAD-DEPENDENT PROTEIN DEACETYLASE SIRTUIN-1"/>
    <property type="match status" value="1"/>
</dbReference>
<comment type="cofactor">
    <cofactor evidence="1">
        <name>Zn(2+)</name>
        <dbReference type="ChEBI" id="CHEBI:29105"/>
    </cofactor>
</comment>
<evidence type="ECO:0000256" key="7">
    <source>
        <dbReference type="ARBA" id="ARBA00022833"/>
    </source>
</evidence>
<dbReference type="GO" id="GO:0046872">
    <property type="term" value="F:metal ion binding"/>
    <property type="evidence" value="ECO:0007669"/>
    <property type="project" value="UniProtKB-KW"/>
</dbReference>
<reference evidence="15 16" key="1">
    <citation type="submission" date="2019-07" db="EMBL/GenBank/DDBJ databases">
        <title>Genome assembly of two rare yeast pathogens: Diutina rugosa and Trichomonascus ciferrii.</title>
        <authorList>
            <person name="Mixao V."/>
            <person name="Saus E."/>
            <person name="Hansen A."/>
            <person name="Lass-Flor C."/>
            <person name="Gabaldon T."/>
        </authorList>
    </citation>
    <scope>NUCLEOTIDE SEQUENCE [LARGE SCALE GENOMIC DNA]</scope>
    <source>
        <strain evidence="15 16">CBS 613</strain>
    </source>
</reference>
<dbReference type="GO" id="GO:0046970">
    <property type="term" value="F:histone H4K16 deacetylase activity, NAD-dependent"/>
    <property type="evidence" value="ECO:0007669"/>
    <property type="project" value="TreeGrafter"/>
</dbReference>
<dbReference type="GO" id="GO:0070403">
    <property type="term" value="F:NAD+ binding"/>
    <property type="evidence" value="ECO:0007669"/>
    <property type="project" value="InterPro"/>
</dbReference>
<dbReference type="GO" id="GO:0005634">
    <property type="term" value="C:nucleus"/>
    <property type="evidence" value="ECO:0007669"/>
    <property type="project" value="UniProtKB-SubCell"/>
</dbReference>
<feature type="compositionally biased region" description="Pro residues" evidence="13">
    <location>
        <begin position="51"/>
        <end position="60"/>
    </location>
</feature>
<dbReference type="InterPro" id="IPR050134">
    <property type="entry name" value="NAD-dep_sirtuin_deacylases"/>
</dbReference>
<dbReference type="InterPro" id="IPR003000">
    <property type="entry name" value="Sirtuin"/>
</dbReference>
<feature type="binding site" evidence="12">
    <location>
        <position position="369"/>
    </location>
    <ligand>
        <name>Zn(2+)</name>
        <dbReference type="ChEBI" id="CHEBI:29105"/>
    </ligand>
</feature>
<feature type="compositionally biased region" description="Low complexity" evidence="13">
    <location>
        <begin position="106"/>
        <end position="120"/>
    </location>
</feature>
<proteinExistence type="inferred from homology"/>
<comment type="similarity">
    <text evidence="3">Belongs to the sirtuin family. Class I subfamily.</text>
</comment>
<dbReference type="InterPro" id="IPR029035">
    <property type="entry name" value="DHS-like_NAD/FAD-binding_dom"/>
</dbReference>